<evidence type="ECO:0000259" key="11">
    <source>
        <dbReference type="PROSITE" id="PS50893"/>
    </source>
</evidence>
<dbReference type="PROSITE" id="PS50893">
    <property type="entry name" value="ABC_TRANSPORTER_2"/>
    <property type="match status" value="1"/>
</dbReference>
<organism evidence="12 13">
    <name type="scientific">Raphidocelis subcapitata</name>
    <dbReference type="NCBI Taxonomy" id="307507"/>
    <lineage>
        <taxon>Eukaryota</taxon>
        <taxon>Viridiplantae</taxon>
        <taxon>Chlorophyta</taxon>
        <taxon>core chlorophytes</taxon>
        <taxon>Chlorophyceae</taxon>
        <taxon>CS clade</taxon>
        <taxon>Sphaeropleales</taxon>
        <taxon>Selenastraceae</taxon>
        <taxon>Raphidocelis</taxon>
    </lineage>
</organism>
<feature type="region of interest" description="Disordered" evidence="9">
    <location>
        <begin position="59"/>
        <end position="80"/>
    </location>
</feature>
<dbReference type="InterPro" id="IPR013525">
    <property type="entry name" value="ABC2_TM"/>
</dbReference>
<dbReference type="InterPro" id="IPR017871">
    <property type="entry name" value="ABC_transporter-like_CS"/>
</dbReference>
<dbReference type="Gene3D" id="1.25.10.10">
    <property type="entry name" value="Leucine-rich Repeat Variant"/>
    <property type="match status" value="1"/>
</dbReference>
<reference evidence="12 13" key="1">
    <citation type="journal article" date="2018" name="Sci. Rep.">
        <title>Raphidocelis subcapitata (=Pseudokirchneriella subcapitata) provides an insight into genome evolution and environmental adaptations in the Sphaeropleales.</title>
        <authorList>
            <person name="Suzuki S."/>
            <person name="Yamaguchi H."/>
            <person name="Nakajima N."/>
            <person name="Kawachi M."/>
        </authorList>
    </citation>
    <scope>NUCLEOTIDE SEQUENCE [LARGE SCALE GENOMIC DNA]</scope>
    <source>
        <strain evidence="12 13">NIES-35</strain>
    </source>
</reference>
<evidence type="ECO:0000256" key="3">
    <source>
        <dbReference type="ARBA" id="ARBA00022448"/>
    </source>
</evidence>
<dbReference type="STRING" id="307507.A0A2V0PJH7"/>
<dbReference type="InterPro" id="IPR003439">
    <property type="entry name" value="ABC_transporter-like_ATP-bd"/>
</dbReference>
<feature type="transmembrane region" description="Helical" evidence="10">
    <location>
        <begin position="577"/>
        <end position="597"/>
    </location>
</feature>
<protein>
    <recommendedName>
        <fullName evidence="11">ABC transporter domain-containing protein</fullName>
    </recommendedName>
</protein>
<feature type="compositionally biased region" description="Pro residues" evidence="9">
    <location>
        <begin position="20"/>
        <end position="34"/>
    </location>
</feature>
<feature type="transmembrane region" description="Helical" evidence="10">
    <location>
        <begin position="502"/>
        <end position="519"/>
    </location>
</feature>
<dbReference type="OrthoDB" id="66620at2759"/>
<keyword evidence="3" id="KW-0813">Transport</keyword>
<dbReference type="GO" id="GO:0140359">
    <property type="term" value="F:ABC-type transporter activity"/>
    <property type="evidence" value="ECO:0007669"/>
    <property type="project" value="InterPro"/>
</dbReference>
<comment type="caution">
    <text evidence="12">The sequence shown here is derived from an EMBL/GenBank/DDBJ whole genome shotgun (WGS) entry which is preliminary data.</text>
</comment>
<feature type="transmembrane region" description="Helical" evidence="10">
    <location>
        <begin position="475"/>
        <end position="495"/>
    </location>
</feature>
<keyword evidence="13" id="KW-1185">Reference proteome</keyword>
<dbReference type="Pfam" id="PF01061">
    <property type="entry name" value="ABC2_membrane"/>
    <property type="match status" value="1"/>
</dbReference>
<dbReference type="PANTHER" id="PTHR48041">
    <property type="entry name" value="ABC TRANSPORTER G FAMILY MEMBER 28"/>
    <property type="match status" value="1"/>
</dbReference>
<proteinExistence type="inferred from homology"/>
<feature type="domain" description="ABC transporter" evidence="11">
    <location>
        <begin position="120"/>
        <end position="363"/>
    </location>
</feature>
<dbReference type="FunCoup" id="A0A2V0PJH7">
    <property type="interactions" value="28"/>
</dbReference>
<evidence type="ECO:0000256" key="5">
    <source>
        <dbReference type="ARBA" id="ARBA00022741"/>
    </source>
</evidence>
<dbReference type="Gene3D" id="3.40.50.300">
    <property type="entry name" value="P-loop containing nucleotide triphosphate hydrolases"/>
    <property type="match status" value="1"/>
</dbReference>
<dbReference type="Proteomes" id="UP000247498">
    <property type="component" value="Unassembled WGS sequence"/>
</dbReference>
<dbReference type="SUPFAM" id="SSF52540">
    <property type="entry name" value="P-loop containing nucleoside triphosphate hydrolases"/>
    <property type="match status" value="1"/>
</dbReference>
<evidence type="ECO:0000256" key="4">
    <source>
        <dbReference type="ARBA" id="ARBA00022692"/>
    </source>
</evidence>
<dbReference type="InterPro" id="IPR003593">
    <property type="entry name" value="AAA+_ATPase"/>
</dbReference>
<dbReference type="EMBL" id="BDRX01000115">
    <property type="protein sequence ID" value="GBF98060.1"/>
    <property type="molecule type" value="Genomic_DNA"/>
</dbReference>
<keyword evidence="4 10" id="KW-0812">Transmembrane</keyword>
<gene>
    <name evidence="12" type="ORF">Rsub_10288</name>
</gene>
<sequence length="884" mass="90023">MSSPPAPAAWRRHGGNGTGAPPPHSMAPQRPPSPDGASVLADVVVSGGAALAAPIPSPAANGAAAPAGGRGDAAPRGGAPDAALAAARRASAKQLAAAAAFDVEAGVPSLAGPAGGGMSITLQSVSCEVGPRRRPTRILSGVDAFFEAGRLTALMGPSGSGKTTLLDVVAGRRGGGGVSGDVRFGGRPPAPAFLQRFTGYVEQFDTLIPTLTVREMLAYTAALKTSHRAPASDRAAAVEALLGELDLGGCAEVLIGDRLRKGVSGGQAKRVNIGIALIGQPSVLFLDEPTSGLDSTASAEVMAAVARLAAGGVTAVATVHSPTARAYELFDRVLMLLGGRVVYFGETGPPLLSFAGEHLLPLAGPAAAAAGLGPFLAHEAEALASAIAAADRAGAAGALADAFAASPAAAAARGRAGELRARGGGALSGAQAKALGAKCGTVTPWWWAAGVLLRYRTLRNWRDPAFLGPRVADKVVVGALLAALYAGAGANAAFLNVSNQSAFLFMWVALPCFSAAAYMPSLVLERALFARERGDGLYRVATYLGAKMVDELALAAPITLATAAFVWRIVRLLGSFWVFWLTYYITLAVGVAMAYFIAAAAPSMDAANALLPTYCITLLLFAGQLLTFQTRHPAFLYVTSELVKAFAREPSAQAALGPIVAAMAVAAAGELNSLQALSSRPDLADDLFLLAGRTLNYAPTLIVTPQVLPPLLDVALLGCLVQHREACRSVLAFLRSLLHPSDAPAALSSAPAAQALLREQLLRTGPTLARLLLAGAAGALPDARVPDVAEPLGAVLRLAGPQGLAWVSSAVAAVPAAAMERGDQQMFLAAAAVLANAAGDGGDGEQREFEGALFRLADLCRRNARARVSAERALLPAELQGVVV</sequence>
<evidence type="ECO:0000313" key="13">
    <source>
        <dbReference type="Proteomes" id="UP000247498"/>
    </source>
</evidence>
<dbReference type="SMART" id="SM00382">
    <property type="entry name" value="AAA"/>
    <property type="match status" value="1"/>
</dbReference>
<evidence type="ECO:0000256" key="8">
    <source>
        <dbReference type="ARBA" id="ARBA00023136"/>
    </source>
</evidence>
<keyword evidence="7 10" id="KW-1133">Transmembrane helix</keyword>
<keyword evidence="6" id="KW-0067">ATP-binding</keyword>
<feature type="region of interest" description="Disordered" evidence="9">
    <location>
        <begin position="1"/>
        <end position="39"/>
    </location>
</feature>
<evidence type="ECO:0000256" key="2">
    <source>
        <dbReference type="ARBA" id="ARBA00011054"/>
    </source>
</evidence>
<dbReference type="PANTHER" id="PTHR48041:SF91">
    <property type="entry name" value="ABC TRANSPORTER G FAMILY MEMBER 28"/>
    <property type="match status" value="1"/>
</dbReference>
<dbReference type="Pfam" id="PF00005">
    <property type="entry name" value="ABC_tran"/>
    <property type="match status" value="1"/>
</dbReference>
<dbReference type="PROSITE" id="PS00211">
    <property type="entry name" value="ABC_TRANSPORTER_1"/>
    <property type="match status" value="1"/>
</dbReference>
<accession>A0A2V0PJH7</accession>
<evidence type="ECO:0000256" key="10">
    <source>
        <dbReference type="SAM" id="Phobius"/>
    </source>
</evidence>
<dbReference type="GO" id="GO:0016887">
    <property type="term" value="F:ATP hydrolysis activity"/>
    <property type="evidence" value="ECO:0007669"/>
    <property type="project" value="InterPro"/>
</dbReference>
<comment type="subcellular location">
    <subcellularLocation>
        <location evidence="1">Membrane</location>
        <topology evidence="1">Multi-pass membrane protein</topology>
    </subcellularLocation>
</comment>
<dbReference type="AlphaFoldDB" id="A0A2V0PJH7"/>
<dbReference type="InterPro" id="IPR011989">
    <property type="entry name" value="ARM-like"/>
</dbReference>
<evidence type="ECO:0000256" key="9">
    <source>
        <dbReference type="SAM" id="MobiDB-lite"/>
    </source>
</evidence>
<evidence type="ECO:0000313" key="12">
    <source>
        <dbReference type="EMBL" id="GBF98060.1"/>
    </source>
</evidence>
<dbReference type="InParanoid" id="A0A2V0PJH7"/>
<feature type="transmembrane region" description="Helical" evidence="10">
    <location>
        <begin position="552"/>
        <end position="570"/>
    </location>
</feature>
<name>A0A2V0PJH7_9CHLO</name>
<dbReference type="InterPro" id="IPR027417">
    <property type="entry name" value="P-loop_NTPase"/>
</dbReference>
<evidence type="ECO:0000256" key="6">
    <source>
        <dbReference type="ARBA" id="ARBA00022840"/>
    </source>
</evidence>
<dbReference type="InterPro" id="IPR050352">
    <property type="entry name" value="ABCG_transporters"/>
</dbReference>
<keyword evidence="5" id="KW-0547">Nucleotide-binding</keyword>
<evidence type="ECO:0000256" key="1">
    <source>
        <dbReference type="ARBA" id="ARBA00004141"/>
    </source>
</evidence>
<dbReference type="GO" id="GO:0016020">
    <property type="term" value="C:membrane"/>
    <property type="evidence" value="ECO:0007669"/>
    <property type="project" value="UniProtKB-SubCell"/>
</dbReference>
<evidence type="ECO:0000256" key="7">
    <source>
        <dbReference type="ARBA" id="ARBA00022989"/>
    </source>
</evidence>
<dbReference type="GO" id="GO:0005524">
    <property type="term" value="F:ATP binding"/>
    <property type="evidence" value="ECO:0007669"/>
    <property type="project" value="UniProtKB-KW"/>
</dbReference>
<comment type="similarity">
    <text evidence="2">Belongs to the ABC transporter superfamily. ABCF family. EF3 subfamily.</text>
</comment>
<keyword evidence="8 10" id="KW-0472">Membrane</keyword>
<feature type="transmembrane region" description="Helical" evidence="10">
    <location>
        <begin position="609"/>
        <end position="628"/>
    </location>
</feature>